<dbReference type="EMBL" id="LKTP01000012">
    <property type="protein sequence ID" value="KRG29219.1"/>
    <property type="molecule type" value="Genomic_DNA"/>
</dbReference>
<gene>
    <name evidence="2" type="ORF">APR42_04605</name>
</gene>
<dbReference type="Proteomes" id="UP000051643">
    <property type="component" value="Unassembled WGS sequence"/>
</dbReference>
<dbReference type="AlphaFoldDB" id="A0A0Q9ZLB2"/>
<protein>
    <recommendedName>
        <fullName evidence="1">Putative zinc ribbon domain-containing protein</fullName>
    </recommendedName>
</protein>
<organism evidence="2 3">
    <name type="scientific">Salegentibacter mishustinae</name>
    <dbReference type="NCBI Taxonomy" id="270918"/>
    <lineage>
        <taxon>Bacteria</taxon>
        <taxon>Pseudomonadati</taxon>
        <taxon>Bacteroidota</taxon>
        <taxon>Flavobacteriia</taxon>
        <taxon>Flavobacteriales</taxon>
        <taxon>Flavobacteriaceae</taxon>
        <taxon>Salegentibacter</taxon>
    </lineage>
</organism>
<evidence type="ECO:0000313" key="3">
    <source>
        <dbReference type="Proteomes" id="UP000051643"/>
    </source>
</evidence>
<feature type="domain" description="Putative zinc ribbon" evidence="1">
    <location>
        <begin position="5"/>
        <end position="83"/>
    </location>
</feature>
<evidence type="ECO:0000259" key="1">
    <source>
        <dbReference type="Pfam" id="PF12674"/>
    </source>
</evidence>
<accession>A0A0Q9ZLB2</accession>
<dbReference type="STRING" id="270918.APR42_04605"/>
<comment type="caution">
    <text evidence="2">The sequence shown here is derived from an EMBL/GenBank/DDBJ whole genome shotgun (WGS) entry which is preliminary data.</text>
</comment>
<reference evidence="2" key="1">
    <citation type="submission" date="2015-10" db="EMBL/GenBank/DDBJ databases">
        <title>Draft genome sequence of Salegentibacter mishustinae KCTC 12263.</title>
        <authorList>
            <person name="Lin W."/>
            <person name="Zheng Q."/>
        </authorList>
    </citation>
    <scope>NUCLEOTIDE SEQUENCE [LARGE SCALE GENOMIC DNA]</scope>
    <source>
        <strain evidence="2">KCTC 12263</strain>
    </source>
</reference>
<dbReference type="RefSeq" id="WP_057481688.1">
    <property type="nucleotide sequence ID" value="NZ_BMWR01000003.1"/>
</dbReference>
<dbReference type="InterPro" id="IPR025868">
    <property type="entry name" value="Zn_ribbon_dom_put"/>
</dbReference>
<proteinExistence type="predicted"/>
<dbReference type="Pfam" id="PF12674">
    <property type="entry name" value="Zn_ribbon_2"/>
    <property type="match status" value="1"/>
</dbReference>
<evidence type="ECO:0000313" key="2">
    <source>
        <dbReference type="EMBL" id="KRG29219.1"/>
    </source>
</evidence>
<dbReference type="OrthoDB" id="9801008at2"/>
<keyword evidence="3" id="KW-1185">Reference proteome</keyword>
<sequence length="87" mass="10169">METLICQSCGWPFTLATAGRNRDNTKNKDYCQDCFQDGAFTDKSLNLHQLEVKLLEMAEVHDDISLEEAQELIKKLPELKRWRMDHI</sequence>
<name>A0A0Q9ZLB2_9FLAO</name>